<gene>
    <name evidence="2" type="ORF">C6V83_11920</name>
</gene>
<dbReference type="AlphaFoldDB" id="A0A2S0KGR3"/>
<dbReference type="Proteomes" id="UP000239814">
    <property type="component" value="Chromosome"/>
</dbReference>
<reference evidence="2 3" key="1">
    <citation type="submission" date="2018-03" db="EMBL/GenBank/DDBJ databases">
        <title>Characteristics and genome of n-alkane degrading marine bacteria Gordonia iterans isolated from crude oil contaminated in Tae-an, South Korea.</title>
        <authorList>
            <person name="Lee S.-S."/>
            <person name="Kim H."/>
        </authorList>
    </citation>
    <scope>NUCLEOTIDE SEQUENCE [LARGE SCALE GENOMIC DNA]</scope>
    <source>
        <strain evidence="2 3">Co17</strain>
    </source>
</reference>
<dbReference type="Pfam" id="PF04993">
    <property type="entry name" value="TfoX_N"/>
    <property type="match status" value="1"/>
</dbReference>
<dbReference type="SUPFAM" id="SSF159894">
    <property type="entry name" value="YgaC/TfoX-N like"/>
    <property type="match status" value="1"/>
</dbReference>
<dbReference type="KEGG" id="git:C6V83_11920"/>
<organism evidence="2 3">
    <name type="scientific">Gordonia iterans</name>
    <dbReference type="NCBI Taxonomy" id="1004901"/>
    <lineage>
        <taxon>Bacteria</taxon>
        <taxon>Bacillati</taxon>
        <taxon>Actinomycetota</taxon>
        <taxon>Actinomycetes</taxon>
        <taxon>Mycobacteriales</taxon>
        <taxon>Gordoniaceae</taxon>
        <taxon>Gordonia</taxon>
    </lineage>
</organism>
<keyword evidence="3" id="KW-1185">Reference proteome</keyword>
<evidence type="ECO:0000313" key="3">
    <source>
        <dbReference type="Proteomes" id="UP000239814"/>
    </source>
</evidence>
<feature type="domain" description="TfoX N-terminal" evidence="1">
    <location>
        <begin position="15"/>
        <end position="105"/>
    </location>
</feature>
<dbReference type="OrthoDB" id="214902at2"/>
<dbReference type="InterPro" id="IPR007076">
    <property type="entry name" value="TfoX_N"/>
</dbReference>
<sequence>MSGARDLLADRLRLLLASERRLSERAMFGTLSFMVNGKLAVSALKDGGLLVRVADDRYEELLGRPGARRAEMGPGRDMGPGWIEVSADAVDDDETLATWLTPALDYNRSVTSSS</sequence>
<evidence type="ECO:0000259" key="1">
    <source>
        <dbReference type="Pfam" id="PF04993"/>
    </source>
</evidence>
<dbReference type="RefSeq" id="WP_105942577.1">
    <property type="nucleotide sequence ID" value="NZ_CP027433.1"/>
</dbReference>
<dbReference type="Gene3D" id="3.30.1460.30">
    <property type="entry name" value="YgaC/TfoX-N like chaperone"/>
    <property type="match status" value="1"/>
</dbReference>
<name>A0A2S0KGR3_9ACTN</name>
<evidence type="ECO:0000313" key="2">
    <source>
        <dbReference type="EMBL" id="AVM00864.1"/>
    </source>
</evidence>
<accession>A0A2S0KGR3</accession>
<dbReference type="EMBL" id="CP027433">
    <property type="protein sequence ID" value="AVM00864.1"/>
    <property type="molecule type" value="Genomic_DNA"/>
</dbReference>
<proteinExistence type="predicted"/>
<protein>
    <recommendedName>
        <fullName evidence="1">TfoX N-terminal domain-containing protein</fullName>
    </recommendedName>
</protein>